<protein>
    <submittedName>
        <fullName evidence="1">Uncharacterized protein</fullName>
    </submittedName>
</protein>
<evidence type="ECO:0000313" key="1">
    <source>
        <dbReference type="EMBL" id="KAK4343631.1"/>
    </source>
</evidence>
<keyword evidence="2" id="KW-1185">Reference proteome</keyword>
<reference evidence="1" key="1">
    <citation type="submission" date="2023-12" db="EMBL/GenBank/DDBJ databases">
        <title>Genome assembly of Anisodus tanguticus.</title>
        <authorList>
            <person name="Wang Y.-J."/>
        </authorList>
    </citation>
    <scope>NUCLEOTIDE SEQUENCE</scope>
    <source>
        <strain evidence="1">KB-2021</strain>
        <tissue evidence="1">Leaf</tissue>
    </source>
</reference>
<accession>A0AAE1UY61</accession>
<dbReference type="EMBL" id="JAVYJV010000020">
    <property type="protein sequence ID" value="KAK4343631.1"/>
    <property type="molecule type" value="Genomic_DNA"/>
</dbReference>
<name>A0AAE1UY61_9SOLA</name>
<comment type="caution">
    <text evidence="1">The sequence shown here is derived from an EMBL/GenBank/DDBJ whole genome shotgun (WGS) entry which is preliminary data.</text>
</comment>
<organism evidence="1 2">
    <name type="scientific">Anisodus tanguticus</name>
    <dbReference type="NCBI Taxonomy" id="243964"/>
    <lineage>
        <taxon>Eukaryota</taxon>
        <taxon>Viridiplantae</taxon>
        <taxon>Streptophyta</taxon>
        <taxon>Embryophyta</taxon>
        <taxon>Tracheophyta</taxon>
        <taxon>Spermatophyta</taxon>
        <taxon>Magnoliopsida</taxon>
        <taxon>eudicotyledons</taxon>
        <taxon>Gunneridae</taxon>
        <taxon>Pentapetalae</taxon>
        <taxon>asterids</taxon>
        <taxon>lamiids</taxon>
        <taxon>Solanales</taxon>
        <taxon>Solanaceae</taxon>
        <taxon>Solanoideae</taxon>
        <taxon>Hyoscyameae</taxon>
        <taxon>Anisodus</taxon>
    </lineage>
</organism>
<proteinExistence type="predicted"/>
<gene>
    <name evidence="1" type="ORF">RND71_036725</name>
</gene>
<sequence>MALKLDRFTGQQHQHVYLRDCPRAEECPHEFVEVFTQACGPLLYSRREFGLLHLSRTKRRNWKRKGGAIVKPRKAEAENGLYREKEFECKYTLP</sequence>
<dbReference type="Proteomes" id="UP001291623">
    <property type="component" value="Unassembled WGS sequence"/>
</dbReference>
<evidence type="ECO:0000313" key="2">
    <source>
        <dbReference type="Proteomes" id="UP001291623"/>
    </source>
</evidence>
<dbReference type="AlphaFoldDB" id="A0AAE1UY61"/>